<proteinExistence type="predicted"/>
<dbReference type="EMBL" id="RKST01000002">
    <property type="protein sequence ID" value="RUM99214.1"/>
    <property type="molecule type" value="Genomic_DNA"/>
</dbReference>
<name>A0A432VAT1_9HYPH</name>
<keyword evidence="4" id="KW-0456">Lyase</keyword>
<dbReference type="InterPro" id="IPR010081">
    <property type="entry name" value="DiNH2opropionate_NH3_lyase"/>
</dbReference>
<dbReference type="InterPro" id="IPR001926">
    <property type="entry name" value="TrpB-like_PALP"/>
</dbReference>
<keyword evidence="2" id="KW-0663">Pyridoxal phosphate</keyword>
<organism evidence="4 5">
    <name type="scientific">Borborobacter arsenicus</name>
    <dbReference type="NCBI Taxonomy" id="1851146"/>
    <lineage>
        <taxon>Bacteria</taxon>
        <taxon>Pseudomonadati</taxon>
        <taxon>Pseudomonadota</taxon>
        <taxon>Alphaproteobacteria</taxon>
        <taxon>Hyphomicrobiales</taxon>
        <taxon>Phyllobacteriaceae</taxon>
        <taxon>Borborobacter</taxon>
    </lineage>
</organism>
<gene>
    <name evidence="4" type="ORF">EET67_03335</name>
</gene>
<dbReference type="PANTHER" id="PTHR42937">
    <property type="match status" value="1"/>
</dbReference>
<comment type="caution">
    <text evidence="4">The sequence shown here is derived from an EMBL/GenBank/DDBJ whole genome shotgun (WGS) entry which is preliminary data.</text>
</comment>
<dbReference type="InterPro" id="IPR036052">
    <property type="entry name" value="TrpB-like_PALP_sf"/>
</dbReference>
<dbReference type="OrthoDB" id="34584at2"/>
<keyword evidence="5" id="KW-1185">Reference proteome</keyword>
<dbReference type="NCBIfam" id="TIGR01747">
    <property type="entry name" value="diampropi_NH3ly"/>
    <property type="match status" value="1"/>
</dbReference>
<dbReference type="EC" id="4.3.1.15" evidence="4"/>
<evidence type="ECO:0000259" key="3">
    <source>
        <dbReference type="Pfam" id="PF00291"/>
    </source>
</evidence>
<dbReference type="GO" id="GO:0008838">
    <property type="term" value="F:diaminopropionate ammonia-lyase activity"/>
    <property type="evidence" value="ECO:0007669"/>
    <property type="project" value="UniProtKB-EC"/>
</dbReference>
<dbReference type="RefSeq" id="WP_128624206.1">
    <property type="nucleotide sequence ID" value="NZ_ML133508.1"/>
</dbReference>
<dbReference type="CDD" id="cd00640">
    <property type="entry name" value="Trp-synth-beta_II"/>
    <property type="match status" value="1"/>
</dbReference>
<evidence type="ECO:0000313" key="4">
    <source>
        <dbReference type="EMBL" id="RUM99214.1"/>
    </source>
</evidence>
<protein>
    <submittedName>
        <fullName evidence="4">Diaminopropionate ammonia-lyase</fullName>
        <ecNumber evidence="4">4.3.1.15</ecNumber>
    </submittedName>
</protein>
<evidence type="ECO:0000256" key="2">
    <source>
        <dbReference type="ARBA" id="ARBA00022898"/>
    </source>
</evidence>
<dbReference type="PANTHER" id="PTHR42937:SF1">
    <property type="entry name" value="DIAMINOPROPIONATE AMMONIA-LYASE"/>
    <property type="match status" value="1"/>
</dbReference>
<dbReference type="SUPFAM" id="SSF53686">
    <property type="entry name" value="Tryptophan synthase beta subunit-like PLP-dependent enzymes"/>
    <property type="match status" value="1"/>
</dbReference>
<dbReference type="Proteomes" id="UP000281647">
    <property type="component" value="Unassembled WGS sequence"/>
</dbReference>
<dbReference type="GO" id="GO:0030170">
    <property type="term" value="F:pyridoxal phosphate binding"/>
    <property type="evidence" value="ECO:0007669"/>
    <property type="project" value="InterPro"/>
</dbReference>
<reference evidence="4 5" key="1">
    <citation type="submission" date="2018-11" db="EMBL/GenBank/DDBJ databases">
        <title>Pseudaminobacter arsenicus sp. nov., an arsenic-resistant bacterium isolated from arsenic-rich aquifers.</title>
        <authorList>
            <person name="Mu Y."/>
        </authorList>
    </citation>
    <scope>NUCLEOTIDE SEQUENCE [LARGE SCALE GENOMIC DNA]</scope>
    <source>
        <strain evidence="4 5">CB3</strain>
    </source>
</reference>
<dbReference type="Pfam" id="PF00291">
    <property type="entry name" value="PALP"/>
    <property type="match status" value="1"/>
</dbReference>
<dbReference type="Gene3D" id="3.40.50.1100">
    <property type="match status" value="2"/>
</dbReference>
<feature type="domain" description="Tryptophan synthase beta chain-like PALP" evidence="3">
    <location>
        <begin position="53"/>
        <end position="371"/>
    </location>
</feature>
<evidence type="ECO:0000256" key="1">
    <source>
        <dbReference type="ARBA" id="ARBA00001933"/>
    </source>
</evidence>
<accession>A0A432VAT1</accession>
<dbReference type="AlphaFoldDB" id="A0A432VAT1"/>
<sequence length="412" mass="43784">MADKQIFTVNGQFEAELLLNPRKESDVNRAVELGCYTREQAEDAISRISTWPDYAVTPLRTLSGAATELGISRLWCKDEGRRLGLASFKALGAVYASVSEVSNLLAERLGRQISDIDLLSGKFSEELKDHFLICCTDGNHGFSVANAARRMGCRAVIYIPSGVSDGREEALRREGAEVVRIDGIYDEAYAAVEEVAKAEPGAILISDSATPYYQDIPIRCMAGYSVMAREILAQLDGELPTHLMLPAGCGGMAAAMMTAFYHLLGNRVPHFIIVEPLTADCVFASGLAGEPRVVDGDLETIMGGLSCAAVSHVAWPTISAGASAFLRMNDNAAVEAMRLFASPRSGDPRIVAGETGAAGLGGLLALCEDPAARALVGLDENAKVLVINCEGATDPVAFRHFTGQSPETPVAA</sequence>
<comment type="cofactor">
    <cofactor evidence="1">
        <name>pyridoxal 5'-phosphate</name>
        <dbReference type="ChEBI" id="CHEBI:597326"/>
    </cofactor>
</comment>
<evidence type="ECO:0000313" key="5">
    <source>
        <dbReference type="Proteomes" id="UP000281647"/>
    </source>
</evidence>
<dbReference type="NCBIfam" id="NF006058">
    <property type="entry name" value="PRK08206.1"/>
    <property type="match status" value="1"/>
</dbReference>